<dbReference type="AlphaFoldDB" id="A0A810NDN0"/>
<protein>
    <recommendedName>
        <fullName evidence="7">CD-NTase-associated protein 12/Pycsar effector protein TIR domain-containing protein</fullName>
    </recommendedName>
</protein>
<gene>
    <name evidence="5" type="ORF">Prubr_64160</name>
</gene>
<dbReference type="EMBL" id="AP023359">
    <property type="protein sequence ID" value="BCJ69395.1"/>
    <property type="molecule type" value="Genomic_DNA"/>
</dbReference>
<dbReference type="InterPro" id="IPR046923">
    <property type="entry name" value="CATRA-C"/>
</dbReference>
<dbReference type="InterPro" id="IPR046922">
    <property type="entry name" value="CATRA-N"/>
</dbReference>
<keyword evidence="6" id="KW-1185">Reference proteome</keyword>
<dbReference type="InterPro" id="IPR019302">
    <property type="entry name" value="CAP12/PCTIR_TIR_dom"/>
</dbReference>
<evidence type="ECO:0000313" key="6">
    <source>
        <dbReference type="Proteomes" id="UP000680866"/>
    </source>
</evidence>
<evidence type="ECO:0000259" key="3">
    <source>
        <dbReference type="Pfam" id="PF20269"/>
    </source>
</evidence>
<evidence type="ECO:0000313" key="5">
    <source>
        <dbReference type="EMBL" id="BCJ69395.1"/>
    </source>
</evidence>
<dbReference type="Pfam" id="PF10137">
    <property type="entry name" value="CAP12-PCTIR_TIR"/>
    <property type="match status" value="1"/>
</dbReference>
<dbReference type="Proteomes" id="UP000680866">
    <property type="component" value="Chromosome"/>
</dbReference>
<dbReference type="KEGG" id="pry:Prubr_64160"/>
<proteinExistence type="predicted"/>
<dbReference type="Pfam" id="PF20270">
    <property type="entry name" value="CATRA-C"/>
    <property type="match status" value="1"/>
</dbReference>
<evidence type="ECO:0000259" key="4">
    <source>
        <dbReference type="Pfam" id="PF20270"/>
    </source>
</evidence>
<dbReference type="NCBIfam" id="NF038357">
    <property type="entry name" value="BN6_48550_fam"/>
    <property type="match status" value="1"/>
</dbReference>
<evidence type="ECO:0000256" key="1">
    <source>
        <dbReference type="SAM" id="MobiDB-lite"/>
    </source>
</evidence>
<sequence>MTAPHAEPAVGEPRLVDQQMVVHVFAPAGGPHATTAYAALRDLWDACRHLFRLDDAIPGLDAPARLPETAADLPDPAGTGPEWILAGQERADADYQAVLRRHHDLLNLSLALAPGPPPTDPAPAHWPRWHDLDRQWSALAVGRTAPLLGVVRVYLAGMTGLSDVGPAEIPPAGRAAVGHALAGQLPGQAPRWADPAQLGDSALLWELPYADDARWERRLLLAAPTHDDATVSAWVWSDGSAAIPPLARYLLHAAKARFQLRVLHRDNPSDDLRHRVDALAADVRAGDTSAAVIGALTAVQRDANLSVEDLRTMRHAVGVAKHNMAAAWGRTPPDVRGLFADDRDLIDWLLTHLDDEREHLETTAARARHLTGGRSADPPPDPRSPDVDRPPVTGTPADDVARSVFVVHGRDAAVRDGIFTLLRALDLKPLEWEALVSGTGMATPFLGDVVAHAVTRARAAVVVLTPDDVVGLHPSLRLDTDEPHEWTTGMQARPNVLLELGMALAAYPDRTVIVKAGSHRPVADLDGRNFLQLRDTVDFRRKLAHRLRLAGCAVDDHGQDWLAAGDFADLDAYRRAP</sequence>
<dbReference type="Pfam" id="PF20269">
    <property type="entry name" value="CATRA-N"/>
    <property type="match status" value="1"/>
</dbReference>
<evidence type="ECO:0008006" key="7">
    <source>
        <dbReference type="Google" id="ProtNLM"/>
    </source>
</evidence>
<accession>A0A810NDN0</accession>
<name>A0A810NDN0_9ACTN</name>
<evidence type="ECO:0000259" key="2">
    <source>
        <dbReference type="Pfam" id="PF10137"/>
    </source>
</evidence>
<organism evidence="5 6">
    <name type="scientific">Polymorphospora rubra</name>
    <dbReference type="NCBI Taxonomy" id="338584"/>
    <lineage>
        <taxon>Bacteria</taxon>
        <taxon>Bacillati</taxon>
        <taxon>Actinomycetota</taxon>
        <taxon>Actinomycetes</taxon>
        <taxon>Micromonosporales</taxon>
        <taxon>Micromonosporaceae</taxon>
        <taxon>Polymorphospora</taxon>
    </lineage>
</organism>
<feature type="domain" description="CD-NTase-associated protein 12/Pycsar effector protein TIR" evidence="2">
    <location>
        <begin position="404"/>
        <end position="532"/>
    </location>
</feature>
<feature type="region of interest" description="Disordered" evidence="1">
    <location>
        <begin position="366"/>
        <end position="396"/>
    </location>
</feature>
<reference evidence="5" key="1">
    <citation type="submission" date="2020-08" db="EMBL/GenBank/DDBJ databases">
        <title>Whole genome shotgun sequence of Polymorphospora rubra NBRC 101157.</title>
        <authorList>
            <person name="Komaki H."/>
            <person name="Tamura T."/>
        </authorList>
    </citation>
    <scope>NUCLEOTIDE SEQUENCE</scope>
    <source>
        <strain evidence="5">NBRC 101157</strain>
    </source>
</reference>
<feature type="domain" description="CASPASE and TPR Repeat-Associated C-terminal" evidence="4">
    <location>
        <begin position="244"/>
        <end position="367"/>
    </location>
</feature>
<dbReference type="GO" id="GO:0050135">
    <property type="term" value="F:NADP+ nucleosidase activity"/>
    <property type="evidence" value="ECO:0007669"/>
    <property type="project" value="InterPro"/>
</dbReference>
<feature type="domain" description="CASPASE and TPR Repeat-Associated N-terminal" evidence="3">
    <location>
        <begin position="19"/>
        <end position="239"/>
    </location>
</feature>